<protein>
    <submittedName>
        <fullName evidence="4">Uncharacterized protein</fullName>
    </submittedName>
</protein>
<accession>A0A8W8KMN7</accession>
<evidence type="ECO:0000256" key="2">
    <source>
        <dbReference type="SAM" id="Phobius"/>
    </source>
</evidence>
<sequence>MIFLDVLIFAILLECQLVQGVTWPVKTWRAKHWPNQRFQSLDGVELKTISKNYVFHLKNRQSFTDRFGNPTSQPGTLGSTPVPQTDRYGTPVLACKDEYGSKYIVPESYLVNRTKTLPGRLLLSSMCDDYLASLTTSDPTSHPPTSNPEKLTDMMTYVYIGAGLATLLLVTGALIFLVMWAQKRKTRQRVNNTDSL</sequence>
<reference evidence="4" key="1">
    <citation type="submission" date="2022-08" db="UniProtKB">
        <authorList>
            <consortium name="EnsemblMetazoa"/>
        </authorList>
    </citation>
    <scope>IDENTIFICATION</scope>
    <source>
        <strain evidence="4">05x7-T-G4-1.051#20</strain>
    </source>
</reference>
<keyword evidence="3" id="KW-0732">Signal</keyword>
<keyword evidence="2" id="KW-0812">Transmembrane</keyword>
<keyword evidence="2" id="KW-0472">Membrane</keyword>
<feature type="chain" id="PRO_5036489698" evidence="3">
    <location>
        <begin position="21"/>
        <end position="196"/>
    </location>
</feature>
<dbReference type="Proteomes" id="UP000005408">
    <property type="component" value="Unassembled WGS sequence"/>
</dbReference>
<keyword evidence="5" id="KW-1185">Reference proteome</keyword>
<evidence type="ECO:0000256" key="1">
    <source>
        <dbReference type="SAM" id="MobiDB-lite"/>
    </source>
</evidence>
<name>A0A8W8KMN7_MAGGI</name>
<evidence type="ECO:0000313" key="4">
    <source>
        <dbReference type="EnsemblMetazoa" id="G24547.1:cds"/>
    </source>
</evidence>
<proteinExistence type="predicted"/>
<feature type="signal peptide" evidence="3">
    <location>
        <begin position="1"/>
        <end position="20"/>
    </location>
</feature>
<keyword evidence="2" id="KW-1133">Transmembrane helix</keyword>
<feature type="transmembrane region" description="Helical" evidence="2">
    <location>
        <begin position="157"/>
        <end position="181"/>
    </location>
</feature>
<evidence type="ECO:0000256" key="3">
    <source>
        <dbReference type="SAM" id="SignalP"/>
    </source>
</evidence>
<feature type="region of interest" description="Disordered" evidence="1">
    <location>
        <begin position="66"/>
        <end position="85"/>
    </location>
</feature>
<evidence type="ECO:0000313" key="5">
    <source>
        <dbReference type="Proteomes" id="UP000005408"/>
    </source>
</evidence>
<feature type="compositionally biased region" description="Polar residues" evidence="1">
    <location>
        <begin position="66"/>
        <end position="83"/>
    </location>
</feature>
<organism evidence="4 5">
    <name type="scientific">Magallana gigas</name>
    <name type="common">Pacific oyster</name>
    <name type="synonym">Crassostrea gigas</name>
    <dbReference type="NCBI Taxonomy" id="29159"/>
    <lineage>
        <taxon>Eukaryota</taxon>
        <taxon>Metazoa</taxon>
        <taxon>Spiralia</taxon>
        <taxon>Lophotrochozoa</taxon>
        <taxon>Mollusca</taxon>
        <taxon>Bivalvia</taxon>
        <taxon>Autobranchia</taxon>
        <taxon>Pteriomorphia</taxon>
        <taxon>Ostreida</taxon>
        <taxon>Ostreoidea</taxon>
        <taxon>Ostreidae</taxon>
        <taxon>Magallana</taxon>
    </lineage>
</organism>
<dbReference type="EnsemblMetazoa" id="G24547.1">
    <property type="protein sequence ID" value="G24547.1:cds"/>
    <property type="gene ID" value="G24547"/>
</dbReference>
<dbReference type="AlphaFoldDB" id="A0A8W8KMN7"/>